<name>A0ABY6B5J8_9BURK</name>
<dbReference type="RefSeq" id="WP_261760470.1">
    <property type="nucleotide sequence ID" value="NZ_CP104562.2"/>
</dbReference>
<evidence type="ECO:0000313" key="2">
    <source>
        <dbReference type="Proteomes" id="UP001064933"/>
    </source>
</evidence>
<protein>
    <submittedName>
        <fullName evidence="1">Uncharacterized protein</fullName>
    </submittedName>
</protein>
<keyword evidence="2" id="KW-1185">Reference proteome</keyword>
<organism evidence="1 2">
    <name type="scientific">Roseateles amylovorans</name>
    <dbReference type="NCBI Taxonomy" id="2978473"/>
    <lineage>
        <taxon>Bacteria</taxon>
        <taxon>Pseudomonadati</taxon>
        <taxon>Pseudomonadota</taxon>
        <taxon>Betaproteobacteria</taxon>
        <taxon>Burkholderiales</taxon>
        <taxon>Sphaerotilaceae</taxon>
        <taxon>Roseateles</taxon>
    </lineage>
</organism>
<sequence length="251" mass="28382">MTPLPPSALTCPAWVQLDANARRSLRFVWDDARVDADFRADAVPLLDQSARLSVRARMALAVALYEWLVWRFDGLQDRPDPVQVLEASWCATVDPRYLVYFELERDEWVGPIDGPLWCGMTHLSFGLNNGVRHEGDLYGALSFLYRLVMHVLPQRDGFQQWLDHTLKRLAAVAPPIPSDPLDDLFDQRVGEQLGPLFGRPTFDPGLPRDESQDRAFLAGCFTESLATANPYLATPGDLRDLDFEGEPYRLP</sequence>
<accession>A0ABY6B5J8</accession>
<reference evidence="1" key="1">
    <citation type="submission" date="2022-10" db="EMBL/GenBank/DDBJ databases">
        <title>Characterization and whole genome sequencing of a new Roseateles species, isolated from fresh water.</title>
        <authorList>
            <person name="Guliayeva D.Y."/>
            <person name="Akhremchuk A.E."/>
            <person name="Sikolenko M.A."/>
            <person name="Valentovich L.N."/>
            <person name="Sidarenka A.V."/>
        </authorList>
    </citation>
    <scope>NUCLEOTIDE SEQUENCE</scope>
    <source>
        <strain evidence="1">BIM B-1768</strain>
    </source>
</reference>
<dbReference type="Proteomes" id="UP001064933">
    <property type="component" value="Chromosome"/>
</dbReference>
<proteinExistence type="predicted"/>
<gene>
    <name evidence="1" type="ORF">N4261_12570</name>
</gene>
<evidence type="ECO:0000313" key="1">
    <source>
        <dbReference type="EMBL" id="UXH80653.1"/>
    </source>
</evidence>
<dbReference type="EMBL" id="CP104562">
    <property type="protein sequence ID" value="UXH80653.1"/>
    <property type="molecule type" value="Genomic_DNA"/>
</dbReference>